<sequence length="112" mass="13142">MTRIIKNVWPKKKNISNLQIAWMISITKIIFNSNNKNIKISEEIIKLVLLKNLNKVKNESFKYKSNFSERLKKVFKRLAAFKKSAVPERPTVPKNEENNGDDDKTDKTDKTY</sequence>
<gene>
    <name evidence="2" type="ORF">Glove_515g7</name>
</gene>
<proteinExistence type="predicted"/>
<evidence type="ECO:0000313" key="3">
    <source>
        <dbReference type="Proteomes" id="UP000266861"/>
    </source>
</evidence>
<dbReference type="EMBL" id="PQFF01000445">
    <property type="protein sequence ID" value="RHZ49721.1"/>
    <property type="molecule type" value="Genomic_DNA"/>
</dbReference>
<accession>A0A397GFM7</accession>
<feature type="region of interest" description="Disordered" evidence="1">
    <location>
        <begin position="86"/>
        <end position="112"/>
    </location>
</feature>
<evidence type="ECO:0000256" key="1">
    <source>
        <dbReference type="SAM" id="MobiDB-lite"/>
    </source>
</evidence>
<protein>
    <submittedName>
        <fullName evidence="2">Uncharacterized protein</fullName>
    </submittedName>
</protein>
<dbReference type="Proteomes" id="UP000266861">
    <property type="component" value="Unassembled WGS sequence"/>
</dbReference>
<evidence type="ECO:0000313" key="2">
    <source>
        <dbReference type="EMBL" id="RHZ49721.1"/>
    </source>
</evidence>
<organism evidence="2 3">
    <name type="scientific">Diversispora epigaea</name>
    <dbReference type="NCBI Taxonomy" id="1348612"/>
    <lineage>
        <taxon>Eukaryota</taxon>
        <taxon>Fungi</taxon>
        <taxon>Fungi incertae sedis</taxon>
        <taxon>Mucoromycota</taxon>
        <taxon>Glomeromycotina</taxon>
        <taxon>Glomeromycetes</taxon>
        <taxon>Diversisporales</taxon>
        <taxon>Diversisporaceae</taxon>
        <taxon>Diversispora</taxon>
    </lineage>
</organism>
<feature type="compositionally biased region" description="Basic and acidic residues" evidence="1">
    <location>
        <begin position="94"/>
        <end position="112"/>
    </location>
</feature>
<comment type="caution">
    <text evidence="2">The sequence shown here is derived from an EMBL/GenBank/DDBJ whole genome shotgun (WGS) entry which is preliminary data.</text>
</comment>
<dbReference type="AlphaFoldDB" id="A0A397GFM7"/>
<reference evidence="2 3" key="1">
    <citation type="submission" date="2018-08" db="EMBL/GenBank/DDBJ databases">
        <title>Genome and evolution of the arbuscular mycorrhizal fungus Diversispora epigaea (formerly Glomus versiforme) and its bacterial endosymbionts.</title>
        <authorList>
            <person name="Sun X."/>
            <person name="Fei Z."/>
            <person name="Harrison M."/>
        </authorList>
    </citation>
    <scope>NUCLEOTIDE SEQUENCE [LARGE SCALE GENOMIC DNA]</scope>
    <source>
        <strain evidence="2 3">IT104</strain>
    </source>
</reference>
<keyword evidence="3" id="KW-1185">Reference proteome</keyword>
<name>A0A397GFM7_9GLOM</name>